<dbReference type="PANTHER" id="PTHR23322">
    <property type="entry name" value="FAS-ASSOCIATED PROTEIN"/>
    <property type="match status" value="1"/>
</dbReference>
<organism evidence="3 4">
    <name type="scientific">Diatrype stigma</name>
    <dbReference type="NCBI Taxonomy" id="117547"/>
    <lineage>
        <taxon>Eukaryota</taxon>
        <taxon>Fungi</taxon>
        <taxon>Dikarya</taxon>
        <taxon>Ascomycota</taxon>
        <taxon>Pezizomycotina</taxon>
        <taxon>Sordariomycetes</taxon>
        <taxon>Xylariomycetidae</taxon>
        <taxon>Xylariales</taxon>
        <taxon>Diatrypaceae</taxon>
        <taxon>Diatrype</taxon>
    </lineage>
</organism>
<name>A0AAN9UWL7_9PEZI</name>
<dbReference type="PANTHER" id="PTHR23322:SF1">
    <property type="entry name" value="FAS-ASSOCIATED FACTOR 2"/>
    <property type="match status" value="1"/>
</dbReference>
<dbReference type="SUPFAM" id="SSF54236">
    <property type="entry name" value="Ubiquitin-like"/>
    <property type="match status" value="1"/>
</dbReference>
<evidence type="ECO:0000259" key="2">
    <source>
        <dbReference type="SMART" id="SM00594"/>
    </source>
</evidence>
<sequence>MANDTNLDISQLSADQRSALEQYTAVTAQDTKDAIPLLQRSQWNVQIAVSKFFDGEGPDPLAEALAAQDHIPQQASRHENLQESFDRISPPSSSRRANRTGDRPEPAPRIVPQPQTPTHRPPLLLALLFAPFNVGYRAVSALFRTFVYILSFLPAAIRPRALTASLSSMNSSGAWGIGLGAAGSATGRGNNAAASITGGGRRMLPPRDAAARFRREFEEEYGDVSSSSSSENNTAAAAARIPFFEGGFAQALDLAKKDLKFLLVILVSPEHDDTAPFTRETLLSDAVVGFLTDPNSNLLVWGGNVLDSEAYQVAAEYNCTKFPFSCLICLTPREHHSSTTSGSNSTRMSIVKRLAGPLPPSAYLAELQSAMTKYAPDLAAARAERTAHEVARSLRSEQDSAYERSLALDRERARQRREAEAAARDAERRARERAADAHRREQQRQQWRRWRATTVRPEPEPNAGGEVVRLALKMPERFEGLGAGGRVVRRFRADATVEELYAFVECFDLLQEREAARATAKTGGDVENEKGGEEEDGAAADDDDYEAPEGYEHEYKFRIASPLPRVVYGPDERGEDGKPATLRQRIGRSGNLIVEDLSDEDDDDDEDDEEEEEEGIDEKSGIAA</sequence>
<feature type="compositionally biased region" description="Acidic residues" evidence="1">
    <location>
        <begin position="596"/>
        <end position="616"/>
    </location>
</feature>
<dbReference type="Pfam" id="PF14555">
    <property type="entry name" value="UBA_4"/>
    <property type="match status" value="1"/>
</dbReference>
<dbReference type="InterPro" id="IPR036249">
    <property type="entry name" value="Thioredoxin-like_sf"/>
</dbReference>
<gene>
    <name evidence="3" type="primary">ucp10</name>
    <name evidence="3" type="ORF">SLS62_003380</name>
</gene>
<evidence type="ECO:0000313" key="4">
    <source>
        <dbReference type="Proteomes" id="UP001320420"/>
    </source>
</evidence>
<feature type="compositionally biased region" description="Basic and acidic residues" evidence="1">
    <location>
        <begin position="401"/>
        <end position="443"/>
    </location>
</feature>
<accession>A0AAN9UWL7</accession>
<dbReference type="GO" id="GO:0005783">
    <property type="term" value="C:endoplasmic reticulum"/>
    <property type="evidence" value="ECO:0007669"/>
    <property type="project" value="TreeGrafter"/>
</dbReference>
<feature type="domain" description="UAS" evidence="2">
    <location>
        <begin position="223"/>
        <end position="355"/>
    </location>
</feature>
<dbReference type="AlphaFoldDB" id="A0AAN9UWL7"/>
<dbReference type="InterPro" id="IPR050730">
    <property type="entry name" value="UBX_domain-protein"/>
</dbReference>
<feature type="compositionally biased region" description="Acidic residues" evidence="1">
    <location>
        <begin position="532"/>
        <end position="549"/>
    </location>
</feature>
<dbReference type="SUPFAM" id="SSF52833">
    <property type="entry name" value="Thioredoxin-like"/>
    <property type="match status" value="1"/>
</dbReference>
<comment type="caution">
    <text evidence="3">The sequence shown here is derived from an EMBL/GenBank/DDBJ whole genome shotgun (WGS) entry which is preliminary data.</text>
</comment>
<dbReference type="SUPFAM" id="SSF46934">
    <property type="entry name" value="UBA-like"/>
    <property type="match status" value="1"/>
</dbReference>
<dbReference type="Gene3D" id="3.10.20.90">
    <property type="entry name" value="Phosphatidylinositol 3-kinase Catalytic Subunit, Chain A, domain 1"/>
    <property type="match status" value="1"/>
</dbReference>
<reference evidence="3 4" key="1">
    <citation type="submission" date="2024-02" db="EMBL/GenBank/DDBJ databases">
        <title>De novo assembly and annotation of 12 fungi associated with fruit tree decline syndrome in Ontario, Canada.</title>
        <authorList>
            <person name="Sulman M."/>
            <person name="Ellouze W."/>
            <person name="Ilyukhin E."/>
        </authorList>
    </citation>
    <scope>NUCLEOTIDE SEQUENCE [LARGE SCALE GENOMIC DNA]</scope>
    <source>
        <strain evidence="3 4">M11/M66-122</strain>
    </source>
</reference>
<feature type="compositionally biased region" description="Basic and acidic residues" evidence="1">
    <location>
        <begin position="76"/>
        <end position="86"/>
    </location>
</feature>
<protein>
    <submittedName>
        <fullName evidence="3">UBX domain-containing protein 10</fullName>
    </submittedName>
</protein>
<dbReference type="EMBL" id="JAKJXP020000019">
    <property type="protein sequence ID" value="KAK7754597.1"/>
    <property type="molecule type" value="Genomic_DNA"/>
</dbReference>
<evidence type="ECO:0000256" key="1">
    <source>
        <dbReference type="SAM" id="MobiDB-lite"/>
    </source>
</evidence>
<proteinExistence type="predicted"/>
<feature type="region of interest" description="Disordered" evidence="1">
    <location>
        <begin position="70"/>
        <end position="117"/>
    </location>
</feature>
<dbReference type="InterPro" id="IPR009060">
    <property type="entry name" value="UBA-like_sf"/>
</dbReference>
<feature type="region of interest" description="Disordered" evidence="1">
    <location>
        <begin position="518"/>
        <end position="624"/>
    </location>
</feature>
<dbReference type="GO" id="GO:0043130">
    <property type="term" value="F:ubiquitin binding"/>
    <property type="evidence" value="ECO:0007669"/>
    <property type="project" value="TreeGrafter"/>
</dbReference>
<evidence type="ECO:0000313" key="3">
    <source>
        <dbReference type="EMBL" id="KAK7754597.1"/>
    </source>
</evidence>
<keyword evidence="4" id="KW-1185">Reference proteome</keyword>
<dbReference type="Gene3D" id="1.10.8.10">
    <property type="entry name" value="DNA helicase RuvA subunit, C-terminal domain"/>
    <property type="match status" value="1"/>
</dbReference>
<dbReference type="Gene3D" id="3.40.30.10">
    <property type="entry name" value="Glutaredoxin"/>
    <property type="match status" value="1"/>
</dbReference>
<dbReference type="SMART" id="SM00594">
    <property type="entry name" value="UAS"/>
    <property type="match status" value="1"/>
</dbReference>
<dbReference type="GO" id="GO:0036503">
    <property type="term" value="P:ERAD pathway"/>
    <property type="evidence" value="ECO:0007669"/>
    <property type="project" value="TreeGrafter"/>
</dbReference>
<feature type="region of interest" description="Disordered" evidence="1">
    <location>
        <begin position="401"/>
        <end position="448"/>
    </location>
</feature>
<dbReference type="InterPro" id="IPR029071">
    <property type="entry name" value="Ubiquitin-like_domsf"/>
</dbReference>
<feature type="region of interest" description="Disordered" evidence="1">
    <location>
        <begin position="185"/>
        <end position="205"/>
    </location>
</feature>
<dbReference type="InterPro" id="IPR006577">
    <property type="entry name" value="UAS"/>
</dbReference>
<dbReference type="Proteomes" id="UP001320420">
    <property type="component" value="Unassembled WGS sequence"/>
</dbReference>